<dbReference type="InterPro" id="IPR000792">
    <property type="entry name" value="Tscrpt_reg_LuxR_C"/>
</dbReference>
<dbReference type="InterPro" id="IPR016032">
    <property type="entry name" value="Sig_transdc_resp-reg_C-effctor"/>
</dbReference>
<dbReference type="Proteomes" id="UP000308632">
    <property type="component" value="Unassembled WGS sequence"/>
</dbReference>
<accession>A0A4U5XB94</accession>
<dbReference type="GO" id="GO:0006355">
    <property type="term" value="P:regulation of DNA-templated transcription"/>
    <property type="evidence" value="ECO:0007669"/>
    <property type="project" value="InterPro"/>
</dbReference>
<organism evidence="2 3">
    <name type="scientific">Streptomyces galbus</name>
    <dbReference type="NCBI Taxonomy" id="33898"/>
    <lineage>
        <taxon>Bacteria</taxon>
        <taxon>Bacillati</taxon>
        <taxon>Actinomycetota</taxon>
        <taxon>Actinomycetes</taxon>
        <taxon>Kitasatosporales</taxon>
        <taxon>Streptomycetaceae</taxon>
        <taxon>Streptomyces</taxon>
    </lineage>
</organism>
<dbReference type="CDD" id="cd06170">
    <property type="entry name" value="LuxR_C_like"/>
    <property type="match status" value="1"/>
</dbReference>
<dbReference type="AlphaFoldDB" id="A0A4U5XB94"/>
<dbReference type="PANTHER" id="PTHR34293">
    <property type="entry name" value="HTH-TYPE TRANSCRIPTIONAL REGULATOR TRMBL2"/>
    <property type="match status" value="1"/>
</dbReference>
<gene>
    <name evidence="2" type="ORF">E4U92_00325</name>
</gene>
<dbReference type="Gene3D" id="1.10.10.10">
    <property type="entry name" value="Winged helix-like DNA-binding domain superfamily/Winged helix DNA-binding domain"/>
    <property type="match status" value="1"/>
</dbReference>
<comment type="caution">
    <text evidence="2">The sequence shown here is derived from an EMBL/GenBank/DDBJ whole genome shotgun (WGS) entry which is preliminary data.</text>
</comment>
<evidence type="ECO:0000259" key="1">
    <source>
        <dbReference type="PROSITE" id="PS50043"/>
    </source>
</evidence>
<evidence type="ECO:0000313" key="3">
    <source>
        <dbReference type="Proteomes" id="UP000308632"/>
    </source>
</evidence>
<feature type="domain" description="HTH luxR-type" evidence="1">
    <location>
        <begin position="243"/>
        <end position="308"/>
    </location>
</feature>
<dbReference type="PROSITE" id="PS50043">
    <property type="entry name" value="HTH_LUXR_2"/>
    <property type="match status" value="1"/>
</dbReference>
<dbReference type="SUPFAM" id="SSF46894">
    <property type="entry name" value="C-terminal effector domain of the bipartite response regulators"/>
    <property type="match status" value="1"/>
</dbReference>
<dbReference type="InterPro" id="IPR036388">
    <property type="entry name" value="WH-like_DNA-bd_sf"/>
</dbReference>
<dbReference type="InterPro" id="IPR051797">
    <property type="entry name" value="TrmB-like"/>
</dbReference>
<reference evidence="2 3" key="1">
    <citation type="submission" date="2019-04" db="EMBL/GenBank/DDBJ databases">
        <title>Streptomyces lasaliensis sp.nov., an Actinomycete isolated from soil which produces the polyether antibiotic lasalocid.</title>
        <authorList>
            <person name="Erwin G."/>
            <person name="Haber C."/>
        </authorList>
    </citation>
    <scope>NUCLEOTIDE SEQUENCE [LARGE SCALE GENOMIC DNA]</scope>
    <source>
        <strain evidence="2 3">DSM 40089</strain>
    </source>
</reference>
<evidence type="ECO:0000313" key="2">
    <source>
        <dbReference type="EMBL" id="TKT11691.1"/>
    </source>
</evidence>
<sequence length="311" mass="34218">MLDRPGWGVPEISVHLGLPEAEIHAGLDRLSELRLLRPKFSDSSILRPVSLDVGVQILLARREEEVRRAQEEFAAGRAAVLQILETQARADGGGYGYEELPSIERIQDRLERLTHSCTERLLSFHPGGAQPLAQLEASKPLDAALLGRGVEMRTLYQDSVRNDQDTLRYAQWLTDSGGQVRTTAVLPIRMVLFDRTAALLPVDPDNTAAGAVQVSGPCVITALTALHETVWERAASFGTAADRERDGEGLTGQERQMLKLLARGMTDEAAAKQLGIGVRTARRMMSSLMQRLEARSRFEAGVLAERHGWLP</sequence>
<proteinExistence type="predicted"/>
<dbReference type="PANTHER" id="PTHR34293:SF1">
    <property type="entry name" value="HTH-TYPE TRANSCRIPTIONAL REGULATOR TRMBL2"/>
    <property type="match status" value="1"/>
</dbReference>
<dbReference type="Pfam" id="PF00196">
    <property type="entry name" value="GerE"/>
    <property type="match status" value="1"/>
</dbReference>
<dbReference type="EMBL" id="SZPR01000001">
    <property type="protein sequence ID" value="TKT11691.1"/>
    <property type="molecule type" value="Genomic_DNA"/>
</dbReference>
<protein>
    <submittedName>
        <fullName evidence="2">Helix-turn-helix transcriptional regulator</fullName>
    </submittedName>
</protein>
<dbReference type="PRINTS" id="PR00038">
    <property type="entry name" value="HTHLUXR"/>
</dbReference>
<dbReference type="GO" id="GO:0003677">
    <property type="term" value="F:DNA binding"/>
    <property type="evidence" value="ECO:0007669"/>
    <property type="project" value="InterPro"/>
</dbReference>
<dbReference type="SMART" id="SM00421">
    <property type="entry name" value="HTH_LUXR"/>
    <property type="match status" value="1"/>
</dbReference>
<name>A0A4U5XB94_STRGB</name>